<keyword evidence="2" id="KW-1185">Reference proteome</keyword>
<evidence type="ECO:0000313" key="1">
    <source>
        <dbReference type="EMBL" id="MDI7924415.1"/>
    </source>
</evidence>
<gene>
    <name evidence="1" type="ORF">MRS75_20330</name>
</gene>
<dbReference type="Proteomes" id="UP001161580">
    <property type="component" value="Unassembled WGS sequence"/>
</dbReference>
<dbReference type="EMBL" id="JALDYZ010000014">
    <property type="protein sequence ID" value="MDI7924415.1"/>
    <property type="molecule type" value="Genomic_DNA"/>
</dbReference>
<reference evidence="1" key="1">
    <citation type="submission" date="2022-03" db="EMBL/GenBank/DDBJ databases">
        <title>Fererhizobium litorale gen. nov., sp. nov., isolated from sandy sediments of the Sea of Japan seashore.</title>
        <authorList>
            <person name="Romanenko L."/>
            <person name="Kurilenko V."/>
            <person name="Otstavnykh N."/>
            <person name="Svetashev V."/>
            <person name="Tekutyeva L."/>
            <person name="Isaeva M."/>
            <person name="Mikhailov V."/>
        </authorList>
    </citation>
    <scope>NUCLEOTIDE SEQUENCE</scope>
    <source>
        <strain evidence="1">KMM 9576</strain>
    </source>
</reference>
<accession>A0AAE3QFV9</accession>
<name>A0AAE3QFV9_9HYPH</name>
<protein>
    <submittedName>
        <fullName evidence="1">Uncharacterized protein</fullName>
    </submittedName>
</protein>
<sequence length="68" mass="7402">MADFKAEDEALASLVLIEELFHMMAKSGVLPEAKLADVVRGAVARLDTTDHFGAGAAVRHYFVPWLSD</sequence>
<comment type="caution">
    <text evidence="1">The sequence shown here is derived from an EMBL/GenBank/DDBJ whole genome shotgun (WGS) entry which is preliminary data.</text>
</comment>
<organism evidence="1 2">
    <name type="scientific">Ferirhizobium litorale</name>
    <dbReference type="NCBI Taxonomy" id="2927786"/>
    <lineage>
        <taxon>Bacteria</taxon>
        <taxon>Pseudomonadati</taxon>
        <taxon>Pseudomonadota</taxon>
        <taxon>Alphaproteobacteria</taxon>
        <taxon>Hyphomicrobiales</taxon>
        <taxon>Rhizobiaceae</taxon>
        <taxon>Ferirhizobium</taxon>
    </lineage>
</organism>
<dbReference type="RefSeq" id="WP_311787047.1">
    <property type="nucleotide sequence ID" value="NZ_JALDYY010000007.1"/>
</dbReference>
<evidence type="ECO:0000313" key="2">
    <source>
        <dbReference type="Proteomes" id="UP001161580"/>
    </source>
</evidence>
<dbReference type="AlphaFoldDB" id="A0AAE3QFV9"/>
<proteinExistence type="predicted"/>